<keyword evidence="4" id="KW-0808">Transferase</keyword>
<dbReference type="InterPro" id="IPR004045">
    <property type="entry name" value="Glutathione_S-Trfase_N"/>
</dbReference>
<dbReference type="CDD" id="cd03045">
    <property type="entry name" value="GST_N_Delta_Epsilon"/>
    <property type="match status" value="1"/>
</dbReference>
<evidence type="ECO:0000313" key="9">
    <source>
        <dbReference type="EMBL" id="KAJ6635887.1"/>
    </source>
</evidence>
<dbReference type="Gene3D" id="1.20.1050.10">
    <property type="match status" value="1"/>
</dbReference>
<evidence type="ECO:0000256" key="1">
    <source>
        <dbReference type="ARBA" id="ARBA00009899"/>
    </source>
</evidence>
<dbReference type="EMBL" id="WJQU01000004">
    <property type="protein sequence ID" value="KAJ6635887.1"/>
    <property type="molecule type" value="Genomic_DNA"/>
</dbReference>
<dbReference type="FunFam" id="3.40.30.10:FF:000034">
    <property type="entry name" value="glutathione S-transferase 1"/>
    <property type="match status" value="1"/>
</dbReference>
<comment type="catalytic activity">
    <reaction evidence="6">
        <text>RX + glutathione = an S-substituted glutathione + a halide anion + H(+)</text>
        <dbReference type="Rhea" id="RHEA:16437"/>
        <dbReference type="ChEBI" id="CHEBI:15378"/>
        <dbReference type="ChEBI" id="CHEBI:16042"/>
        <dbReference type="ChEBI" id="CHEBI:17792"/>
        <dbReference type="ChEBI" id="CHEBI:57925"/>
        <dbReference type="ChEBI" id="CHEBI:90779"/>
        <dbReference type="EC" id="2.5.1.18"/>
    </reaction>
</comment>
<evidence type="ECO:0000259" key="7">
    <source>
        <dbReference type="PROSITE" id="PS50404"/>
    </source>
</evidence>
<dbReference type="EC" id="2.5.1.18" evidence="3"/>
<evidence type="ECO:0000256" key="5">
    <source>
        <dbReference type="ARBA" id="ARBA00041523"/>
    </source>
</evidence>
<protein>
    <recommendedName>
        <fullName evidence="3">glutathione transferase</fullName>
        <ecNumber evidence="3">2.5.1.18</ecNumber>
    </recommendedName>
    <alternativeName>
        <fullName evidence="5">GST class-theta</fullName>
    </alternativeName>
</protein>
<keyword evidence="10" id="KW-1185">Reference proteome</keyword>
<dbReference type="PROSITE" id="PS50404">
    <property type="entry name" value="GST_NTER"/>
    <property type="match status" value="1"/>
</dbReference>
<dbReference type="GO" id="GO:0006749">
    <property type="term" value="P:glutathione metabolic process"/>
    <property type="evidence" value="ECO:0007669"/>
    <property type="project" value="TreeGrafter"/>
</dbReference>
<evidence type="ECO:0000259" key="8">
    <source>
        <dbReference type="PROSITE" id="PS50405"/>
    </source>
</evidence>
<organism evidence="9 10">
    <name type="scientific">Pseudolycoriella hygida</name>
    <dbReference type="NCBI Taxonomy" id="35572"/>
    <lineage>
        <taxon>Eukaryota</taxon>
        <taxon>Metazoa</taxon>
        <taxon>Ecdysozoa</taxon>
        <taxon>Arthropoda</taxon>
        <taxon>Hexapoda</taxon>
        <taxon>Insecta</taxon>
        <taxon>Pterygota</taxon>
        <taxon>Neoptera</taxon>
        <taxon>Endopterygota</taxon>
        <taxon>Diptera</taxon>
        <taxon>Nematocera</taxon>
        <taxon>Sciaroidea</taxon>
        <taxon>Sciaridae</taxon>
        <taxon>Pseudolycoriella</taxon>
    </lineage>
</organism>
<dbReference type="FunFam" id="1.20.1050.10:FF:000007">
    <property type="entry name" value="Glutathione S-transferase 1-1"/>
    <property type="match status" value="1"/>
</dbReference>
<sequence>MSSKIILYHLSLSPPVRSVLLTAKALGIELELRDVNFLKGEQFESEYLKINPQHTIPTIDDNGVIIYDSHAICGYLVDKYATDDSLYPKDIVARAHVNARLHFDTGFLFARLRYMFEPIFFYGENEIPKWKIEYMQKCWDLMEAFLANGQYVCGDTITIADYCCIATISSVDKVAPIDVAKYPKLLAWIELMQALPVYQVNVEGANAIQEALFDTLAKRKSEEA</sequence>
<dbReference type="GO" id="GO:0004364">
    <property type="term" value="F:glutathione transferase activity"/>
    <property type="evidence" value="ECO:0007669"/>
    <property type="project" value="UniProtKB-EC"/>
</dbReference>
<dbReference type="Proteomes" id="UP001151699">
    <property type="component" value="Chromosome C"/>
</dbReference>
<dbReference type="InterPro" id="IPR004046">
    <property type="entry name" value="GST_C"/>
</dbReference>
<accession>A0A9Q0MT62</accession>
<dbReference type="SUPFAM" id="SSF47616">
    <property type="entry name" value="GST C-terminal domain-like"/>
    <property type="match status" value="1"/>
</dbReference>
<dbReference type="Pfam" id="PF14497">
    <property type="entry name" value="GST_C_3"/>
    <property type="match status" value="1"/>
</dbReference>
<name>A0A9Q0MT62_9DIPT</name>
<dbReference type="InterPro" id="IPR010987">
    <property type="entry name" value="Glutathione-S-Trfase_C-like"/>
</dbReference>
<comment type="similarity">
    <text evidence="1">Belongs to the GST superfamily. Theta family.</text>
</comment>
<evidence type="ECO:0000256" key="3">
    <source>
        <dbReference type="ARBA" id="ARBA00012452"/>
    </source>
</evidence>
<dbReference type="InterPro" id="IPR036282">
    <property type="entry name" value="Glutathione-S-Trfase_C_sf"/>
</dbReference>
<evidence type="ECO:0000256" key="2">
    <source>
        <dbReference type="ARBA" id="ARBA00011738"/>
    </source>
</evidence>
<dbReference type="Pfam" id="PF13417">
    <property type="entry name" value="GST_N_3"/>
    <property type="match status" value="1"/>
</dbReference>
<dbReference type="SFLD" id="SFLDS00019">
    <property type="entry name" value="Glutathione_Transferase_(cytos"/>
    <property type="match status" value="1"/>
</dbReference>
<evidence type="ECO:0000313" key="10">
    <source>
        <dbReference type="Proteomes" id="UP001151699"/>
    </source>
</evidence>
<comment type="subunit">
    <text evidence="2">Homodimer.</text>
</comment>
<dbReference type="InterPro" id="IPR040079">
    <property type="entry name" value="Glutathione_S-Trfase"/>
</dbReference>
<dbReference type="OrthoDB" id="2309723at2759"/>
<dbReference type="AlphaFoldDB" id="A0A9Q0MT62"/>
<dbReference type="PANTHER" id="PTHR43969">
    <property type="entry name" value="GLUTATHIONE S TRANSFERASE D10, ISOFORM A-RELATED"/>
    <property type="match status" value="1"/>
</dbReference>
<dbReference type="SFLD" id="SFLDG00358">
    <property type="entry name" value="Main_(cytGST)"/>
    <property type="match status" value="1"/>
</dbReference>
<dbReference type="PANTHER" id="PTHR43969:SF3">
    <property type="entry name" value="GLUTATHIONE S TRANSFERASE E11, ISOFORM A-RELATED"/>
    <property type="match status" value="1"/>
</dbReference>
<reference evidence="9" key="1">
    <citation type="submission" date="2022-07" db="EMBL/GenBank/DDBJ databases">
        <authorList>
            <person name="Trinca V."/>
            <person name="Uliana J.V.C."/>
            <person name="Torres T.T."/>
            <person name="Ward R.J."/>
            <person name="Monesi N."/>
        </authorList>
    </citation>
    <scope>NUCLEOTIDE SEQUENCE</scope>
    <source>
        <strain evidence="9">HSMRA1968</strain>
        <tissue evidence="9">Whole embryos</tissue>
    </source>
</reference>
<comment type="caution">
    <text evidence="9">The sequence shown here is derived from an EMBL/GenBank/DDBJ whole genome shotgun (WGS) entry which is preliminary data.</text>
</comment>
<dbReference type="PROSITE" id="PS50405">
    <property type="entry name" value="GST_CTER"/>
    <property type="match status" value="1"/>
</dbReference>
<dbReference type="SFLD" id="SFLDG01153">
    <property type="entry name" value="Main.4:_Theta-like"/>
    <property type="match status" value="1"/>
</dbReference>
<dbReference type="CDD" id="cd03177">
    <property type="entry name" value="GST_C_Delta_Epsilon"/>
    <property type="match status" value="1"/>
</dbReference>
<feature type="domain" description="GST C-terminal" evidence="8">
    <location>
        <begin position="90"/>
        <end position="213"/>
    </location>
</feature>
<dbReference type="Gene3D" id="3.40.30.10">
    <property type="entry name" value="Glutaredoxin"/>
    <property type="match status" value="1"/>
</dbReference>
<dbReference type="InterPro" id="IPR036249">
    <property type="entry name" value="Thioredoxin-like_sf"/>
</dbReference>
<dbReference type="SUPFAM" id="SSF52833">
    <property type="entry name" value="Thioredoxin-like"/>
    <property type="match status" value="1"/>
</dbReference>
<gene>
    <name evidence="9" type="primary">GST1_9</name>
    <name evidence="9" type="ORF">Bhyg_14473</name>
</gene>
<evidence type="ECO:0000256" key="6">
    <source>
        <dbReference type="ARBA" id="ARBA00047960"/>
    </source>
</evidence>
<evidence type="ECO:0000256" key="4">
    <source>
        <dbReference type="ARBA" id="ARBA00022679"/>
    </source>
</evidence>
<proteinExistence type="inferred from homology"/>
<feature type="domain" description="GST N-terminal" evidence="7">
    <location>
        <begin position="3"/>
        <end position="84"/>
    </location>
</feature>